<dbReference type="InterPro" id="IPR011990">
    <property type="entry name" value="TPR-like_helical_dom_sf"/>
</dbReference>
<feature type="region of interest" description="Disordered" evidence="1">
    <location>
        <begin position="431"/>
        <end position="503"/>
    </location>
</feature>
<proteinExistence type="predicted"/>
<keyword evidence="3" id="KW-1185">Reference proteome</keyword>
<dbReference type="PANTHER" id="PTHR46014:SF1">
    <property type="entry name" value="TETRATRICOPEPTIDE REPEAT PROTEIN 1"/>
    <property type="match status" value="1"/>
</dbReference>
<feature type="compositionally biased region" description="Pro residues" evidence="1">
    <location>
        <begin position="485"/>
        <end position="495"/>
    </location>
</feature>
<dbReference type="AlphaFoldDB" id="A0AB34FUL9"/>
<sequence>MVVISPAVAELAHLVQVDVAGLARAAGQHLLLAAGDLLLEHGVRAPDDAHAGATAGLDTGNRVLEDEALLGGDGALAGRQRVVDGLEREEEDVGQGLAAAGLQARVVAEDAALVGEQGEEVREVVRLDPEVALVRACGERHVHAPLRRAVPARARALEVCEQLGDAGQGLGGREQPLLEHAQLVDVLLVGEGQLGPVLEDLVGGRAGPALQLGLDGPGQRALAVLVEDEVDAQRVEVLGVEQQAVHVEEAGPHGREAIAHSGQGCLQAATYSVRGAISLERVMLANAHSVKKKRKRCRNARQPSPDARNSPAVAASSNMGSSADGAKLPESQEEDLVKEETVRFGPEEEAALLKESRDIKADANGLFSSQDYNNALSRYDDAIASCPKYLHYERAVLQSNIAACHLKLEQWKEAIKVATAALDSLVSFEKDDPELSPAKDDEGSKPGAKDESSGNGKPSTQPKPDDSGDDAEEEIISSGALKSAPAPPKSKPEPPSSLEQKKVDVIRIRTKALLRRARARSEAGGWQNLAGAEEDYRTLAGMPGLGTVDARTVRMQLKALPPRTKAAQEAEMAEMWGKLRNLGDGILKPFGLSTNNFKMVKDENTGGYSVNFSQGRGSSS</sequence>
<evidence type="ECO:0000313" key="2">
    <source>
        <dbReference type="EMBL" id="KAJ6443173.1"/>
    </source>
</evidence>
<name>A0AB34FUL9_9HYPO</name>
<dbReference type="InterPro" id="IPR052769">
    <property type="entry name" value="TPR_domain_protein"/>
</dbReference>
<dbReference type="Proteomes" id="UP001163105">
    <property type="component" value="Unassembled WGS sequence"/>
</dbReference>
<feature type="compositionally biased region" description="Polar residues" evidence="1">
    <location>
        <begin position="453"/>
        <end position="462"/>
    </location>
</feature>
<dbReference type="PANTHER" id="PTHR46014">
    <property type="entry name" value="TETRATRICOPEPTIDE REPEAT PROTEIN 1"/>
    <property type="match status" value="1"/>
</dbReference>
<dbReference type="Gene3D" id="1.25.40.10">
    <property type="entry name" value="Tetratricopeptide repeat domain"/>
    <property type="match status" value="1"/>
</dbReference>
<comment type="caution">
    <text evidence="2">The sequence shown here is derived from an EMBL/GenBank/DDBJ whole genome shotgun (WGS) entry which is preliminary data.</text>
</comment>
<gene>
    <name evidence="2" type="ORF">O9K51_04352</name>
</gene>
<organism evidence="2 3">
    <name type="scientific">Purpureocillium lavendulum</name>
    <dbReference type="NCBI Taxonomy" id="1247861"/>
    <lineage>
        <taxon>Eukaryota</taxon>
        <taxon>Fungi</taxon>
        <taxon>Dikarya</taxon>
        <taxon>Ascomycota</taxon>
        <taxon>Pezizomycotina</taxon>
        <taxon>Sordariomycetes</taxon>
        <taxon>Hypocreomycetidae</taxon>
        <taxon>Hypocreales</taxon>
        <taxon>Ophiocordycipitaceae</taxon>
        <taxon>Purpureocillium</taxon>
    </lineage>
</organism>
<dbReference type="SUPFAM" id="SSF48452">
    <property type="entry name" value="TPR-like"/>
    <property type="match status" value="1"/>
</dbReference>
<feature type="compositionally biased region" description="Basic residues" evidence="1">
    <location>
        <begin position="290"/>
        <end position="299"/>
    </location>
</feature>
<evidence type="ECO:0000313" key="3">
    <source>
        <dbReference type="Proteomes" id="UP001163105"/>
    </source>
</evidence>
<reference evidence="2" key="1">
    <citation type="submission" date="2023-01" db="EMBL/GenBank/DDBJ databases">
        <title>The growth and conidiation of Purpureocillium lavendulum are regulated by nitrogen source and histone H3K14 acetylation.</title>
        <authorList>
            <person name="Tang P."/>
            <person name="Han J."/>
            <person name="Zhang C."/>
            <person name="Tang P."/>
            <person name="Qi F."/>
            <person name="Zhang K."/>
            <person name="Liang L."/>
        </authorList>
    </citation>
    <scope>NUCLEOTIDE SEQUENCE</scope>
    <source>
        <strain evidence="2">YMF1.00683</strain>
    </source>
</reference>
<evidence type="ECO:0000256" key="1">
    <source>
        <dbReference type="SAM" id="MobiDB-lite"/>
    </source>
</evidence>
<protein>
    <submittedName>
        <fullName evidence="2">Tetratricopeptide repeat protein 1 (TTC1)</fullName>
    </submittedName>
</protein>
<feature type="region of interest" description="Disordered" evidence="1">
    <location>
        <begin position="290"/>
        <end position="344"/>
    </location>
</feature>
<feature type="compositionally biased region" description="Basic and acidic residues" evidence="1">
    <location>
        <begin position="437"/>
        <end position="452"/>
    </location>
</feature>
<accession>A0AB34FUL9</accession>
<dbReference type="EMBL" id="JAQHRD010000003">
    <property type="protein sequence ID" value="KAJ6443173.1"/>
    <property type="molecule type" value="Genomic_DNA"/>
</dbReference>